<dbReference type="Gene3D" id="3.90.220.20">
    <property type="entry name" value="DNA methylase specificity domains"/>
    <property type="match status" value="2"/>
</dbReference>
<dbReference type="CDD" id="cd17515">
    <property type="entry name" value="RMtype1_S_MjaORF132P_Sau1132ORF3780P-TRD1-CR1_like"/>
    <property type="match status" value="1"/>
</dbReference>
<dbReference type="Proteomes" id="UP001212123">
    <property type="component" value="Unassembled WGS sequence"/>
</dbReference>
<feature type="domain" description="Type I restriction modification DNA specificity" evidence="5">
    <location>
        <begin position="916"/>
        <end position="1087"/>
    </location>
</feature>
<dbReference type="PROSITE" id="PS00092">
    <property type="entry name" value="N6_MTASE"/>
    <property type="match status" value="1"/>
</dbReference>
<dbReference type="InterPro" id="IPR044946">
    <property type="entry name" value="Restrct_endonuc_typeI_TRD_sf"/>
</dbReference>
<dbReference type="RefSeq" id="WP_271804802.1">
    <property type="nucleotide sequence ID" value="NZ_JAQMTU010000022.1"/>
</dbReference>
<dbReference type="InterPro" id="IPR029063">
    <property type="entry name" value="SAM-dependent_MTases_sf"/>
</dbReference>
<comment type="similarity">
    <text evidence="1">Belongs to the type-I restriction system S methylase family.</text>
</comment>
<dbReference type="InterPro" id="IPR052021">
    <property type="entry name" value="Type-I_RS_S_subunit"/>
</dbReference>
<keyword evidence="3" id="KW-0238">DNA-binding</keyword>
<keyword evidence="7" id="KW-0255">Endonuclease</keyword>
<dbReference type="SUPFAM" id="SSF116734">
    <property type="entry name" value="DNA methylase specificity domain"/>
    <property type="match status" value="2"/>
</dbReference>
<organism evidence="7 8">
    <name type="scientific">Dolichospermum circinale CS-537/01</name>
    <dbReference type="NCBI Taxonomy" id="3021739"/>
    <lineage>
        <taxon>Bacteria</taxon>
        <taxon>Bacillati</taxon>
        <taxon>Cyanobacteriota</taxon>
        <taxon>Cyanophyceae</taxon>
        <taxon>Nostocales</taxon>
        <taxon>Aphanizomenonaceae</taxon>
        <taxon>Dolichospermum</taxon>
        <taxon>Dolichospermum circinale</taxon>
    </lineage>
</organism>
<evidence type="ECO:0000259" key="5">
    <source>
        <dbReference type="Pfam" id="PF01420"/>
    </source>
</evidence>
<gene>
    <name evidence="7" type="ORF">PN492_03125</name>
</gene>
<evidence type="ECO:0000256" key="4">
    <source>
        <dbReference type="SAM" id="Coils"/>
    </source>
</evidence>
<dbReference type="InterPro" id="IPR003356">
    <property type="entry name" value="DNA_methylase_A-5"/>
</dbReference>
<dbReference type="InterPro" id="IPR002052">
    <property type="entry name" value="DNA_methylase_N6_adenine_CS"/>
</dbReference>
<dbReference type="EMBL" id="JAQMTU010000022">
    <property type="protein sequence ID" value="MDB9485545.1"/>
    <property type="molecule type" value="Genomic_DNA"/>
</dbReference>
<evidence type="ECO:0000256" key="2">
    <source>
        <dbReference type="ARBA" id="ARBA00022747"/>
    </source>
</evidence>
<dbReference type="Gene3D" id="3.40.50.150">
    <property type="entry name" value="Vaccinia Virus protein VP39"/>
    <property type="match status" value="1"/>
</dbReference>
<proteinExistence type="inferred from homology"/>
<dbReference type="EC" id="3.1.21.-" evidence="7"/>
<sequence length="1295" mass="151106">MDKTRIKSLISHLGFIEQESDIFQQNYLKIYTNHKNYVIKVNFANEKIDYGDKISVEDETTSNFSQPENFVVLECVNRLLEKGYEPKHLVLERKFPLGRTGKSGKSDISVFDREEKSLIIIECKTWGKEYEKEKNRMIENGGQLFSYLQQDKNTRFLCLYTSQLNDDGLLIYENAIIQIKDREETLRLLTESKEEIKSYKEAKTAEELYTAWKENFNCYFAPNGIFDPEVQAYNPEYIPIKKKDLQPFTEGEGRKLFNQFEEILRHNNISDKSNAFNRILSLILCKIVDEQKNENDITDFQIIESKDTPEQIQERLQKLYAKGMREFLKEEIVYYSEEYIDTLVSNFPIQTTQERLKQILRELKFYSNNEFAFKEVHNEKLFLENAKVLNEIITLLQYKKFRYFYNDNNGLKYQKQYLGDFFEQLLDAGYKQSEGQFFTPLPIAKFIVKSLPLREIIEAKFNQERVDFLPYLIDYACGSGHFLVEAIEEIQNIVDTIKPEFTKDVNRYIRQYQESSDWAEKFIFGIEKDYRLARTAKVACFMNGDGQANIFFGDGLEDYNERERQLAPSYDVVIANPPYSIHGFKPHALKLKDKYTLFESLTDSSSEIEALFIERTAQLLHTGGKTGIILPSSLLNNTGIYARAREIILQNFLIKAIVELGSNAFMATGTNTIVLFMEKRESRWKQDYNYVAEDYIINNRERPHDFIDSESLFRTYVDYLGLDFDDYKTFVGRSSNDAIKATEWYQDYRHWFDNLTDVKNLQKRKDFKSLTKEEQQERIERLFYEKVLPIEKEKFYYYLLSYEQEFIIVKSGNDIQSNREFLGYEFKKGRQAGMVVYRDDEDKDKTALYDEDNLFNSDKVNYYIYQSFLGNIETPVDAVKDYVSLADLVECIDFKRVEFEKQMSLSAQTKVEIKTRWNVEKIGKICQTSSGGTPLSTVLKYYENGNIPWINSGEVKQGIITQTENFITQLGLENSSAKLFPINTVLVAMYGATAGQVGILGIEATTNQAVCGILPNNKFIPKYLFFYLREQTDKLLDLRTGKARLNLSQDVIKNFSIPLPPQEIQEQIIQEIEVLETREQELRNNIENYQNQMKVKVYEIYTSNSSRKPIGNLCLNVQYGISQQMNTENKGYKIFRMNEIIEGKMFDGGEMKYVDISPEEFDKFKLVPGDILFNRTNSIELVGKTGIFTLEGDYCFASYLVRLKIDTNQANPFFVNFIMNSNQFQQVAKEQATKSINQANINATKLKSIEIPVPSLSIQNKIATELQNIEAEICKLETELNMIPQQKEAILQKYL</sequence>
<dbReference type="PANTHER" id="PTHR30408">
    <property type="entry name" value="TYPE-1 RESTRICTION ENZYME ECOKI SPECIFICITY PROTEIN"/>
    <property type="match status" value="1"/>
</dbReference>
<dbReference type="Pfam" id="PF01420">
    <property type="entry name" value="Methylase_S"/>
    <property type="match status" value="2"/>
</dbReference>
<dbReference type="Pfam" id="PF02384">
    <property type="entry name" value="N6_Mtase"/>
    <property type="match status" value="1"/>
</dbReference>
<comment type="caution">
    <text evidence="7">The sequence shown here is derived from an EMBL/GenBank/DDBJ whole genome shotgun (WGS) entry which is preliminary data.</text>
</comment>
<evidence type="ECO:0000313" key="7">
    <source>
        <dbReference type="EMBL" id="MDB9485545.1"/>
    </source>
</evidence>
<keyword evidence="7" id="KW-0378">Hydrolase</keyword>
<dbReference type="GO" id="GO:0016787">
    <property type="term" value="F:hydrolase activity"/>
    <property type="evidence" value="ECO:0007669"/>
    <property type="project" value="UniProtKB-KW"/>
</dbReference>
<accession>A0ABT5A0S9</accession>
<keyword evidence="4" id="KW-0175">Coiled coil</keyword>
<dbReference type="PRINTS" id="PR00507">
    <property type="entry name" value="N12N6MTFRASE"/>
</dbReference>
<feature type="domain" description="DNA methylase adenine-specific" evidence="6">
    <location>
        <begin position="415"/>
        <end position="696"/>
    </location>
</feature>
<reference evidence="7 8" key="1">
    <citation type="submission" date="2023-01" db="EMBL/GenBank/DDBJ databases">
        <title>Genomes from the Australian National Cyanobacteria Reference Collection.</title>
        <authorList>
            <person name="Willis A."/>
            <person name="Lee E.M.F."/>
        </authorList>
    </citation>
    <scope>NUCLEOTIDE SEQUENCE [LARGE SCALE GENOMIC DNA]</scope>
    <source>
        <strain evidence="7 8">CS-537/01</strain>
    </source>
</reference>
<keyword evidence="8" id="KW-1185">Reference proteome</keyword>
<evidence type="ECO:0000256" key="3">
    <source>
        <dbReference type="ARBA" id="ARBA00023125"/>
    </source>
</evidence>
<protein>
    <submittedName>
        <fullName evidence="7">Restriction endonuclease subunit S</fullName>
        <ecNumber evidence="7">3.1.21.-</ecNumber>
    </submittedName>
</protein>
<keyword evidence="2" id="KW-0680">Restriction system</keyword>
<feature type="domain" description="Type I restriction modification DNA specificity" evidence="5">
    <location>
        <begin position="1125"/>
        <end position="1280"/>
    </location>
</feature>
<dbReference type="GO" id="GO:0004519">
    <property type="term" value="F:endonuclease activity"/>
    <property type="evidence" value="ECO:0007669"/>
    <property type="project" value="UniProtKB-KW"/>
</dbReference>
<dbReference type="Gene3D" id="1.10.287.1120">
    <property type="entry name" value="Bipartite methylase S protein"/>
    <property type="match status" value="1"/>
</dbReference>
<feature type="coiled-coil region" evidence="4">
    <location>
        <begin position="1065"/>
        <end position="1099"/>
    </location>
</feature>
<evidence type="ECO:0000313" key="8">
    <source>
        <dbReference type="Proteomes" id="UP001212123"/>
    </source>
</evidence>
<dbReference type="InterPro" id="IPR000055">
    <property type="entry name" value="Restrct_endonuc_typeI_TRD"/>
</dbReference>
<evidence type="ECO:0000256" key="1">
    <source>
        <dbReference type="ARBA" id="ARBA00010923"/>
    </source>
</evidence>
<evidence type="ECO:0000259" key="6">
    <source>
        <dbReference type="Pfam" id="PF02384"/>
    </source>
</evidence>
<dbReference type="PANTHER" id="PTHR30408:SF12">
    <property type="entry name" value="TYPE I RESTRICTION ENZYME MJAVIII SPECIFICITY SUBUNIT"/>
    <property type="match status" value="1"/>
</dbReference>
<dbReference type="SUPFAM" id="SSF53335">
    <property type="entry name" value="S-adenosyl-L-methionine-dependent methyltransferases"/>
    <property type="match status" value="1"/>
</dbReference>
<dbReference type="CDD" id="cd17524">
    <property type="entry name" value="RMtype1_S_EcoUTORF5051P-TRD2-CR2_like"/>
    <property type="match status" value="1"/>
</dbReference>
<name>A0ABT5A0S9_9CYAN</name>
<keyword evidence="7" id="KW-0540">Nuclease</keyword>